<dbReference type="Pfam" id="PF25917">
    <property type="entry name" value="BSH_RND"/>
    <property type="match status" value="1"/>
</dbReference>
<dbReference type="PANTHER" id="PTHR30158">
    <property type="entry name" value="ACRA/E-RELATED COMPONENT OF DRUG EFFLUX TRANSPORTER"/>
    <property type="match status" value="1"/>
</dbReference>
<feature type="domain" description="Multidrug resistance protein MdtA-like barrel-sandwich hybrid" evidence="4">
    <location>
        <begin position="58"/>
        <end position="193"/>
    </location>
</feature>
<dbReference type="PROSITE" id="PS51257">
    <property type="entry name" value="PROKAR_LIPOPROTEIN"/>
    <property type="match status" value="1"/>
</dbReference>
<comment type="similarity">
    <text evidence="2">Belongs to the membrane fusion protein (MFP) (TC 8.A.1) family.</text>
</comment>
<gene>
    <name evidence="7" type="ORF">WFZ85_05365</name>
</gene>
<proteinExistence type="inferred from homology"/>
<organism evidence="7 8">
    <name type="scientific">Flavobacterium aureirubrum</name>
    <dbReference type="NCBI Taxonomy" id="3133147"/>
    <lineage>
        <taxon>Bacteria</taxon>
        <taxon>Pseudomonadati</taxon>
        <taxon>Bacteroidota</taxon>
        <taxon>Flavobacteriia</taxon>
        <taxon>Flavobacteriales</taxon>
        <taxon>Flavobacteriaceae</taxon>
        <taxon>Flavobacterium</taxon>
    </lineage>
</organism>
<protein>
    <submittedName>
        <fullName evidence="7">Efflux RND transporter periplasmic adaptor subunit</fullName>
    </submittedName>
</protein>
<accession>A0ABU9N642</accession>
<evidence type="ECO:0000313" key="7">
    <source>
        <dbReference type="EMBL" id="MEM0542033.1"/>
    </source>
</evidence>
<dbReference type="InterPro" id="IPR058626">
    <property type="entry name" value="MdtA-like_b-barrel"/>
</dbReference>
<keyword evidence="8" id="KW-1185">Reference proteome</keyword>
<dbReference type="SUPFAM" id="SSF111369">
    <property type="entry name" value="HlyD-like secretion proteins"/>
    <property type="match status" value="1"/>
</dbReference>
<evidence type="ECO:0000256" key="2">
    <source>
        <dbReference type="ARBA" id="ARBA00009477"/>
    </source>
</evidence>
<evidence type="ECO:0000256" key="3">
    <source>
        <dbReference type="SAM" id="Coils"/>
    </source>
</evidence>
<dbReference type="Proteomes" id="UP001460072">
    <property type="component" value="Unassembled WGS sequence"/>
</dbReference>
<evidence type="ECO:0000259" key="4">
    <source>
        <dbReference type="Pfam" id="PF25917"/>
    </source>
</evidence>
<feature type="domain" description="Multidrug resistance protein MdtA-like beta-barrel" evidence="5">
    <location>
        <begin position="203"/>
        <end position="274"/>
    </location>
</feature>
<comment type="caution">
    <text evidence="7">The sequence shown here is derived from an EMBL/GenBank/DDBJ whole genome shotgun (WGS) entry which is preliminary data.</text>
</comment>
<dbReference type="Gene3D" id="2.40.30.170">
    <property type="match status" value="1"/>
</dbReference>
<dbReference type="InterPro" id="IPR058625">
    <property type="entry name" value="MdtA-like_BSH"/>
</dbReference>
<dbReference type="Gene3D" id="2.40.420.20">
    <property type="match status" value="1"/>
</dbReference>
<dbReference type="Pfam" id="PF25967">
    <property type="entry name" value="RND-MFP_C"/>
    <property type="match status" value="1"/>
</dbReference>
<evidence type="ECO:0000259" key="6">
    <source>
        <dbReference type="Pfam" id="PF25967"/>
    </source>
</evidence>
<evidence type="ECO:0000259" key="5">
    <source>
        <dbReference type="Pfam" id="PF25944"/>
    </source>
</evidence>
<sequence length="373" mass="41749">MNKIILIVGLFILTSVTISCDNKKLENGIPETYQITKPIVVDTTFTIDHVAEIQSVQNVEIRTKINGYIEKIHVDEGKPVKAGQLLFSINSQTLEKELLKAKALVKNAYAEAKNAELNLQNIKLLAEKNIVSKTEYEKSQAAYTAALARIDEQRANQSSAEIMLSMTKIKAPFDGIINRIPFKIGSLINEGTLLTTISNNQSVYAYFNVSEKEYLQFKEQNTVNKPAEITLLLANGKPHEYKGTIETIEGEFDQNTGNIAFRAKFPNPELLLKHGSSGKIQLTNSIKGAIIIPQKTTFEIQDKQYVYVVDKNNTVRAQNIEVKQRLQHLYVLEKGLSPTDQIIYEGIQNLKDGDKITAKVIPMKQIIATLKKG</sequence>
<keyword evidence="3" id="KW-0175">Coiled coil</keyword>
<evidence type="ECO:0000256" key="1">
    <source>
        <dbReference type="ARBA" id="ARBA00004196"/>
    </source>
</evidence>
<feature type="domain" description="Multidrug resistance protein MdtA-like C-terminal permuted SH3" evidence="6">
    <location>
        <begin position="289"/>
        <end position="348"/>
    </location>
</feature>
<dbReference type="Gene3D" id="2.40.50.100">
    <property type="match status" value="1"/>
</dbReference>
<dbReference type="RefSeq" id="WP_342695260.1">
    <property type="nucleotide sequence ID" value="NZ_JBCGDO010000005.1"/>
</dbReference>
<dbReference type="NCBIfam" id="TIGR01730">
    <property type="entry name" value="RND_mfp"/>
    <property type="match status" value="1"/>
</dbReference>
<dbReference type="InterPro" id="IPR058627">
    <property type="entry name" value="MdtA-like_C"/>
</dbReference>
<dbReference type="PANTHER" id="PTHR30158:SF23">
    <property type="entry name" value="MULTIDRUG RESISTANCE PROTEIN MEXA"/>
    <property type="match status" value="1"/>
</dbReference>
<feature type="coiled-coil region" evidence="3">
    <location>
        <begin position="91"/>
        <end position="125"/>
    </location>
</feature>
<dbReference type="EMBL" id="JBCGDO010000005">
    <property type="protein sequence ID" value="MEM0542033.1"/>
    <property type="molecule type" value="Genomic_DNA"/>
</dbReference>
<dbReference type="Gene3D" id="1.10.287.470">
    <property type="entry name" value="Helix hairpin bin"/>
    <property type="match status" value="1"/>
</dbReference>
<name>A0ABU9N642_9FLAO</name>
<dbReference type="Pfam" id="PF25944">
    <property type="entry name" value="Beta-barrel_RND"/>
    <property type="match status" value="1"/>
</dbReference>
<evidence type="ECO:0000313" key="8">
    <source>
        <dbReference type="Proteomes" id="UP001460072"/>
    </source>
</evidence>
<dbReference type="InterPro" id="IPR006143">
    <property type="entry name" value="RND_pump_MFP"/>
</dbReference>
<comment type="subcellular location">
    <subcellularLocation>
        <location evidence="1">Cell envelope</location>
    </subcellularLocation>
</comment>
<reference evidence="7 8" key="1">
    <citation type="submission" date="2024-03" db="EMBL/GenBank/DDBJ databases">
        <title>Two novel species of the genus Flavobacterium exhibiting potentially degradation of complex polysaccharides.</title>
        <authorList>
            <person name="Lian X."/>
        </authorList>
    </citation>
    <scope>NUCLEOTIDE SEQUENCE [LARGE SCALE GENOMIC DNA]</scope>
    <source>
        <strain evidence="8">j3</strain>
    </source>
</reference>